<dbReference type="AlphaFoldDB" id="A0A6J6CMT9"/>
<dbReference type="InterPro" id="IPR000462">
    <property type="entry name" value="CDP-OH_P_trans"/>
</dbReference>
<evidence type="ECO:0000256" key="1">
    <source>
        <dbReference type="SAM" id="Phobius"/>
    </source>
</evidence>
<feature type="transmembrane region" description="Helical" evidence="1">
    <location>
        <begin position="48"/>
        <end position="68"/>
    </location>
</feature>
<keyword evidence="1" id="KW-1133">Transmembrane helix</keyword>
<organism evidence="2">
    <name type="scientific">freshwater metagenome</name>
    <dbReference type="NCBI Taxonomy" id="449393"/>
    <lineage>
        <taxon>unclassified sequences</taxon>
        <taxon>metagenomes</taxon>
        <taxon>ecological metagenomes</taxon>
    </lineage>
</organism>
<reference evidence="2" key="1">
    <citation type="submission" date="2020-05" db="EMBL/GenBank/DDBJ databases">
        <authorList>
            <person name="Chiriac C."/>
            <person name="Salcher M."/>
            <person name="Ghai R."/>
            <person name="Kavagutti S V."/>
        </authorList>
    </citation>
    <scope>NUCLEOTIDE SEQUENCE</scope>
</reference>
<dbReference type="GO" id="GO:0008654">
    <property type="term" value="P:phospholipid biosynthetic process"/>
    <property type="evidence" value="ECO:0007669"/>
    <property type="project" value="InterPro"/>
</dbReference>
<evidence type="ECO:0000313" key="2">
    <source>
        <dbReference type="EMBL" id="CAB4551108.1"/>
    </source>
</evidence>
<gene>
    <name evidence="2" type="ORF">UFOPK1440_01148</name>
</gene>
<keyword evidence="1" id="KW-0472">Membrane</keyword>
<dbReference type="GO" id="GO:0016020">
    <property type="term" value="C:membrane"/>
    <property type="evidence" value="ECO:0007669"/>
    <property type="project" value="InterPro"/>
</dbReference>
<feature type="transmembrane region" description="Helical" evidence="1">
    <location>
        <begin position="74"/>
        <end position="96"/>
    </location>
</feature>
<dbReference type="Gene3D" id="1.20.120.1760">
    <property type="match status" value="1"/>
</dbReference>
<feature type="transmembrane region" description="Helical" evidence="1">
    <location>
        <begin position="117"/>
        <end position="140"/>
    </location>
</feature>
<dbReference type="EMBL" id="CAEZSP010000093">
    <property type="protein sequence ID" value="CAB4551108.1"/>
    <property type="molecule type" value="Genomic_DNA"/>
</dbReference>
<name>A0A6J6CMT9_9ZZZZ</name>
<proteinExistence type="predicted"/>
<dbReference type="Pfam" id="PF01066">
    <property type="entry name" value="CDP-OH_P_transf"/>
    <property type="match status" value="1"/>
</dbReference>
<sequence>MSTSRTAFNSRWSALHGGAEIKGAVKGWLAISYLIARGLNLIRVTPNAMTLIGVLLSAAMLQPIYLGFQDFSVAPAIILLVLSLIADGVDGSLAIYQDRESKLGGIYDTIADRISEAFWLTFVFYCGVPAVLAIAIWILGATQEYARARLASMGHEEVGVVTPAERPVRAIYILFAIIVSVVAANLLTALSMAFIALQLFSVLMIVKMARSILR</sequence>
<protein>
    <submittedName>
        <fullName evidence="2">Unannotated protein</fullName>
    </submittedName>
</protein>
<keyword evidence="1" id="KW-0812">Transmembrane</keyword>
<accession>A0A6J6CMT9</accession>
<dbReference type="GO" id="GO:0016780">
    <property type="term" value="F:phosphotransferase activity, for other substituted phosphate groups"/>
    <property type="evidence" value="ECO:0007669"/>
    <property type="project" value="InterPro"/>
</dbReference>
<feature type="transmembrane region" description="Helical" evidence="1">
    <location>
        <begin position="173"/>
        <end position="206"/>
    </location>
</feature>
<dbReference type="InterPro" id="IPR043130">
    <property type="entry name" value="CDP-OH_PTrfase_TM_dom"/>
</dbReference>